<protein>
    <recommendedName>
        <fullName evidence="5">Right handed beta helix domain-containing protein</fullName>
    </recommendedName>
</protein>
<dbReference type="InterPro" id="IPR011050">
    <property type="entry name" value="Pectin_lyase_fold/virulence"/>
</dbReference>
<dbReference type="PANTHER" id="PTHR11319">
    <property type="entry name" value="G PROTEIN-COUPLED RECEPTOR-RELATED"/>
    <property type="match status" value="1"/>
</dbReference>
<comment type="caution">
    <text evidence="3">The sequence shown here is derived from an EMBL/GenBank/DDBJ whole genome shotgun (WGS) entry which is preliminary data.</text>
</comment>
<feature type="transmembrane region" description="Helical" evidence="1">
    <location>
        <begin position="1400"/>
        <end position="1418"/>
    </location>
</feature>
<evidence type="ECO:0000256" key="1">
    <source>
        <dbReference type="SAM" id="Phobius"/>
    </source>
</evidence>
<evidence type="ECO:0000256" key="2">
    <source>
        <dbReference type="SAM" id="SignalP"/>
    </source>
</evidence>
<keyword evidence="4" id="KW-1185">Reference proteome</keyword>
<dbReference type="PANTHER" id="PTHR11319:SF35">
    <property type="entry name" value="OUTER MEMBRANE PROTEIN PMPC-RELATED"/>
    <property type="match status" value="1"/>
</dbReference>
<proteinExistence type="predicted"/>
<feature type="signal peptide" evidence="2">
    <location>
        <begin position="1"/>
        <end position="15"/>
    </location>
</feature>
<dbReference type="SMART" id="SM00710">
    <property type="entry name" value="PbH1"/>
    <property type="match status" value="14"/>
</dbReference>
<reference evidence="3 4" key="1">
    <citation type="submission" date="2024-04" db="EMBL/GenBank/DDBJ databases">
        <title>Tritrichomonas musculus Genome.</title>
        <authorList>
            <person name="Alves-Ferreira E."/>
            <person name="Grigg M."/>
            <person name="Lorenzi H."/>
            <person name="Galac M."/>
        </authorList>
    </citation>
    <scope>NUCLEOTIDE SEQUENCE [LARGE SCALE GENOMIC DNA]</scope>
    <source>
        <strain evidence="3 4">EAF2021</strain>
    </source>
</reference>
<dbReference type="Gene3D" id="2.160.20.10">
    <property type="entry name" value="Single-stranded right-handed beta-helix, Pectin lyase-like"/>
    <property type="match status" value="2"/>
</dbReference>
<sequence>MILLTLQVFYTTVICHEILPSINEFSSYQKNLLADCPDRPNNRNIKILIDNDYTYFSGNLVYGCKNHFQRKLSLFNSIILIYHSKFDSTRKESSIYFSYSDMTVPYLNNYQVDIKYCTFDNCDSDNGAAIFINSTEVMKQITISHCQFTNLNATNQGGAIFYNAQKDSSKPIDSSIEQTCLSIQNCIFKITTSQLSGGAVYINTLNCKTNRAIEIKNCLFDHCNVSDVESGDGGAIYIISSEGYRRFNIVNCSFISCISSQFGGGIYFKASFGNIRDSFFSNNEASKGGNDIYYEQGTTEKTSEKLSIFKNIFQQVEASPNAGISLIYLKFLDVSNFDFDNNQISIANHLNELRVFGYDEAATFLGSIIIKDNSLSPPDNFLYETKNVLSEKIDFYTAFSKTMVDQKCPTQPENSIVITGQSGSAEPGKIYYSCNEEFGEKEISVTNCILDVYNCTFSKTKSATGGVAIYFIINSNIPTELKGTTKIRNSSFRECESEAIHIESSSASIGIDIISCSFQENKKGAINIKAVFGNIKNNYFLDNSNNGKHLDISYECGIEENTEAQVQKLTISDNTFNLTYEDGVGQDSGAFIYLTFNTKSNIEFTENKIIIDGDLDSVTNLFVFDCPETSEKKGEWIILNNCLSPPNDKFIQSNNVPSDFISDLDTAFQDTCLTRNCPPKSDDSVVLFDGNYKETDIFEKQILYSCGQYLDTLINSNNCKVQIYHCIFTRVRPEELTKLGGAIYISTDRTMEAGLSGPIEIHNSQFYSCENDAGGAFYIKSNDPQRLIDVKECLFEGNKAYSPELSLGLGGSVAIEAIYAQIVECTFKSNQGQNGGSISVKTYKSNKDSQRIEIKGCIFNGNIAESKGGDIFYDYQDDKLTANDDKLSEFCIRIENCSFSSSHASSSGGSLSINIYNYDSKTVIIKNCTFKDCEAGKYGGSISFESDYQSQINISDCLFEGSRSLYGSVYNFEGYSGRIENCRFINQKDTENGNIIYYRCNQNYGGNKLNFSIEKCHFLQTAEILSILNFLSKDVSCIQFKENSIVIENNKTAVFSTSYSIMGYFEIEWNFIVPPYDEFIRGPGASTLSASCSRGFTCILPTKVPTATGIFGYCESNRRCQIEGNENDPDFIVISSSEFSKLSSDDDGGAVYLKNCGLQCDNSKFIECRAVNGGGGAIYIKIDALIPSQVTVKLSSFANCQSSYAGGCYVYCSAEANSVEFVSCRFERNQIKSTGKELVGGSALFLAIQNGKVEDCAFVKNKGGNSIKIHNKFDKSLLSDDLEFKSHLSISSCTIEIESDSKSSLYIECDNLKRIFVDVKNCIFFGKLSKEAHHIEVNDNYREIANIKVMHIENCKFSDDEKSALKMNNEFVDFNLNRQEFNYKDVKEFKIIGKNRNLSVFYVIVPIIIILIVVFLIFNFKEKIENNNEENGMNPLFV</sequence>
<gene>
    <name evidence="3" type="ORF">M9Y10_027419</name>
</gene>
<accession>A0ABR2H4T8</accession>
<keyword evidence="1" id="KW-0812">Transmembrane</keyword>
<keyword evidence="2" id="KW-0732">Signal</keyword>
<name>A0ABR2H4T8_9EUKA</name>
<keyword evidence="1" id="KW-0472">Membrane</keyword>
<keyword evidence="1" id="KW-1133">Transmembrane helix</keyword>
<feature type="chain" id="PRO_5046386291" description="Right handed beta helix domain-containing protein" evidence="2">
    <location>
        <begin position="16"/>
        <end position="1438"/>
    </location>
</feature>
<dbReference type="EMBL" id="JAPFFF010000042">
    <property type="protein sequence ID" value="KAK8841219.1"/>
    <property type="molecule type" value="Genomic_DNA"/>
</dbReference>
<dbReference type="InterPro" id="IPR006626">
    <property type="entry name" value="PbH1"/>
</dbReference>
<evidence type="ECO:0000313" key="3">
    <source>
        <dbReference type="EMBL" id="KAK8841219.1"/>
    </source>
</evidence>
<evidence type="ECO:0008006" key="5">
    <source>
        <dbReference type="Google" id="ProtNLM"/>
    </source>
</evidence>
<dbReference type="Proteomes" id="UP001470230">
    <property type="component" value="Unassembled WGS sequence"/>
</dbReference>
<dbReference type="InterPro" id="IPR012334">
    <property type="entry name" value="Pectin_lyas_fold"/>
</dbReference>
<evidence type="ECO:0000313" key="4">
    <source>
        <dbReference type="Proteomes" id="UP001470230"/>
    </source>
</evidence>
<dbReference type="SUPFAM" id="SSF51126">
    <property type="entry name" value="Pectin lyase-like"/>
    <property type="match status" value="5"/>
</dbReference>
<organism evidence="3 4">
    <name type="scientific">Tritrichomonas musculus</name>
    <dbReference type="NCBI Taxonomy" id="1915356"/>
    <lineage>
        <taxon>Eukaryota</taxon>
        <taxon>Metamonada</taxon>
        <taxon>Parabasalia</taxon>
        <taxon>Tritrichomonadida</taxon>
        <taxon>Tritrichomonadidae</taxon>
        <taxon>Tritrichomonas</taxon>
    </lineage>
</organism>